<dbReference type="Proteomes" id="UP000183832">
    <property type="component" value="Unassembled WGS sequence"/>
</dbReference>
<name>A0A1J1IKF0_9DIPT</name>
<sequence length="62" mass="7392">MSRETTKNNRKRRFIRFFLSLLFVGITLCRELLCVTPKSSCEFEETRHWINPTFLSNPIIAE</sequence>
<reference evidence="2 3" key="1">
    <citation type="submission" date="2015-04" db="EMBL/GenBank/DDBJ databases">
        <authorList>
            <person name="Syromyatnikov M.Y."/>
            <person name="Popov V.N."/>
        </authorList>
    </citation>
    <scope>NUCLEOTIDE SEQUENCE [LARGE SCALE GENOMIC DNA]</scope>
</reference>
<feature type="chain" id="PRO_5012904680" evidence="1">
    <location>
        <begin position="30"/>
        <end position="62"/>
    </location>
</feature>
<keyword evidence="1" id="KW-0732">Signal</keyword>
<accession>A0A1J1IKF0</accession>
<evidence type="ECO:0000313" key="2">
    <source>
        <dbReference type="EMBL" id="CRL00725.1"/>
    </source>
</evidence>
<dbReference type="AlphaFoldDB" id="A0A1J1IKF0"/>
<proteinExistence type="predicted"/>
<protein>
    <submittedName>
        <fullName evidence="2">CLUMA_CG013982, isoform A</fullName>
    </submittedName>
</protein>
<evidence type="ECO:0000313" key="3">
    <source>
        <dbReference type="Proteomes" id="UP000183832"/>
    </source>
</evidence>
<keyword evidence="3" id="KW-1185">Reference proteome</keyword>
<gene>
    <name evidence="2" type="ORF">CLUMA_CG013982</name>
</gene>
<organism evidence="2 3">
    <name type="scientific">Clunio marinus</name>
    <dbReference type="NCBI Taxonomy" id="568069"/>
    <lineage>
        <taxon>Eukaryota</taxon>
        <taxon>Metazoa</taxon>
        <taxon>Ecdysozoa</taxon>
        <taxon>Arthropoda</taxon>
        <taxon>Hexapoda</taxon>
        <taxon>Insecta</taxon>
        <taxon>Pterygota</taxon>
        <taxon>Neoptera</taxon>
        <taxon>Endopterygota</taxon>
        <taxon>Diptera</taxon>
        <taxon>Nematocera</taxon>
        <taxon>Chironomoidea</taxon>
        <taxon>Chironomidae</taxon>
        <taxon>Clunio</taxon>
    </lineage>
</organism>
<feature type="signal peptide" evidence="1">
    <location>
        <begin position="1"/>
        <end position="29"/>
    </location>
</feature>
<dbReference type="EMBL" id="CVRI01000054">
    <property type="protein sequence ID" value="CRL00725.1"/>
    <property type="molecule type" value="Genomic_DNA"/>
</dbReference>
<evidence type="ECO:0000256" key="1">
    <source>
        <dbReference type="SAM" id="SignalP"/>
    </source>
</evidence>